<dbReference type="SMART" id="SM00354">
    <property type="entry name" value="HTH_LACI"/>
    <property type="match status" value="1"/>
</dbReference>
<evidence type="ECO:0000256" key="2">
    <source>
        <dbReference type="ARBA" id="ARBA00023125"/>
    </source>
</evidence>
<evidence type="ECO:0000256" key="1">
    <source>
        <dbReference type="ARBA" id="ARBA00023015"/>
    </source>
</evidence>
<dbReference type="Gene3D" id="1.10.260.40">
    <property type="entry name" value="lambda repressor-like DNA-binding domains"/>
    <property type="match status" value="1"/>
</dbReference>
<dbReference type="EMBL" id="MWQY01000032">
    <property type="protein sequence ID" value="ORC30308.1"/>
    <property type="molecule type" value="Genomic_DNA"/>
</dbReference>
<organism evidence="5 6">
    <name type="scientific">Marispirochaeta aestuarii</name>
    <dbReference type="NCBI Taxonomy" id="1963862"/>
    <lineage>
        <taxon>Bacteria</taxon>
        <taxon>Pseudomonadati</taxon>
        <taxon>Spirochaetota</taxon>
        <taxon>Spirochaetia</taxon>
        <taxon>Spirochaetales</taxon>
        <taxon>Spirochaetaceae</taxon>
        <taxon>Marispirochaeta</taxon>
    </lineage>
</organism>
<evidence type="ECO:0000313" key="5">
    <source>
        <dbReference type="EMBL" id="ORC30308.1"/>
    </source>
</evidence>
<sequence length="342" mass="38052">MATIREIADCAEVSIATVSKVLNGLPGVSRETQDTVMAAAKRLKYRPNLNARNLKMGMSRTLGIIAEDLTVFNTPGIVDGIGVCCETRNYHYILGNLRFNKRFHHDPGYGKEKTELVMDMMDEMLSKQVDGILYIGCHSHIVAPVSEQKETRFVCAYCFSEDPNIPAVNYDDREAARKVAELLISKGHRKIGIIAGPKDSLHTNKRLLGFQETLYEKDIPYNPHLTRYGDWERDQGFANAPSLLAEGVTAIFTQNDLMALGVIDYCNQNGIEVGKDLDLIGFDDREIASVCRPSLSSVSLPLFEIGHTAADIMLDMIEKDRKPESHEILLGCSIVERESTSP</sequence>
<dbReference type="SUPFAM" id="SSF53822">
    <property type="entry name" value="Periplasmic binding protein-like I"/>
    <property type="match status" value="1"/>
</dbReference>
<evidence type="ECO:0000259" key="4">
    <source>
        <dbReference type="PROSITE" id="PS50932"/>
    </source>
</evidence>
<comment type="caution">
    <text evidence="5">The sequence shown here is derived from an EMBL/GenBank/DDBJ whole genome shotgun (WGS) entry which is preliminary data.</text>
</comment>
<keyword evidence="1" id="KW-0805">Transcription regulation</keyword>
<gene>
    <name evidence="5" type="ORF">B4O97_18255</name>
</gene>
<name>A0A1Y1RT71_9SPIO</name>
<reference evidence="5 6" key="1">
    <citation type="submission" date="2017-03" db="EMBL/GenBank/DDBJ databases">
        <title>Draft Genome sequence of Marispirochaeta sp. strain JC444.</title>
        <authorList>
            <person name="Shivani Y."/>
            <person name="Subhash Y."/>
            <person name="Sasikala C."/>
            <person name="Ramana C."/>
        </authorList>
    </citation>
    <scope>NUCLEOTIDE SEQUENCE [LARGE SCALE GENOMIC DNA]</scope>
    <source>
        <strain evidence="5 6">JC444</strain>
    </source>
</reference>
<dbReference type="GO" id="GO:0000976">
    <property type="term" value="F:transcription cis-regulatory region binding"/>
    <property type="evidence" value="ECO:0007669"/>
    <property type="project" value="TreeGrafter"/>
</dbReference>
<dbReference type="PROSITE" id="PS00356">
    <property type="entry name" value="HTH_LACI_1"/>
    <property type="match status" value="1"/>
</dbReference>
<dbReference type="PROSITE" id="PS50932">
    <property type="entry name" value="HTH_LACI_2"/>
    <property type="match status" value="1"/>
</dbReference>
<dbReference type="GO" id="GO:0003700">
    <property type="term" value="F:DNA-binding transcription factor activity"/>
    <property type="evidence" value="ECO:0007669"/>
    <property type="project" value="TreeGrafter"/>
</dbReference>
<dbReference type="InterPro" id="IPR046335">
    <property type="entry name" value="LacI/GalR-like_sensor"/>
</dbReference>
<dbReference type="STRING" id="1963862.B4O97_18255"/>
<dbReference type="Pfam" id="PF00356">
    <property type="entry name" value="LacI"/>
    <property type="match status" value="1"/>
</dbReference>
<dbReference type="OrthoDB" id="367059at2"/>
<protein>
    <submittedName>
        <fullName evidence="5">LacI family transcriptional regulator</fullName>
    </submittedName>
</protein>
<dbReference type="CDD" id="cd01392">
    <property type="entry name" value="HTH_LacI"/>
    <property type="match status" value="1"/>
</dbReference>
<evidence type="ECO:0000313" key="6">
    <source>
        <dbReference type="Proteomes" id="UP000192343"/>
    </source>
</evidence>
<keyword evidence="3" id="KW-0804">Transcription</keyword>
<dbReference type="PANTHER" id="PTHR30146">
    <property type="entry name" value="LACI-RELATED TRANSCRIPTIONAL REPRESSOR"/>
    <property type="match status" value="1"/>
</dbReference>
<dbReference type="InterPro" id="IPR010982">
    <property type="entry name" value="Lambda_DNA-bd_dom_sf"/>
</dbReference>
<dbReference type="CDD" id="cd06288">
    <property type="entry name" value="PBP1_sucrose_transcription_regulator"/>
    <property type="match status" value="1"/>
</dbReference>
<keyword evidence="2" id="KW-0238">DNA-binding</keyword>
<dbReference type="Gene3D" id="3.40.50.2300">
    <property type="match status" value="2"/>
</dbReference>
<dbReference type="InterPro" id="IPR000843">
    <property type="entry name" value="HTH_LacI"/>
</dbReference>
<dbReference type="Pfam" id="PF13377">
    <property type="entry name" value="Peripla_BP_3"/>
    <property type="match status" value="1"/>
</dbReference>
<dbReference type="InterPro" id="IPR028082">
    <property type="entry name" value="Peripla_BP_I"/>
</dbReference>
<proteinExistence type="predicted"/>
<dbReference type="SUPFAM" id="SSF47413">
    <property type="entry name" value="lambda repressor-like DNA-binding domains"/>
    <property type="match status" value="1"/>
</dbReference>
<accession>A0A1Y1RT71</accession>
<keyword evidence="6" id="KW-1185">Reference proteome</keyword>
<evidence type="ECO:0000256" key="3">
    <source>
        <dbReference type="ARBA" id="ARBA00023163"/>
    </source>
</evidence>
<feature type="domain" description="HTH lacI-type" evidence="4">
    <location>
        <begin position="2"/>
        <end position="56"/>
    </location>
</feature>
<dbReference type="AlphaFoldDB" id="A0A1Y1RT71"/>
<dbReference type="Proteomes" id="UP000192343">
    <property type="component" value="Unassembled WGS sequence"/>
</dbReference>
<dbReference type="RefSeq" id="WP_083052957.1">
    <property type="nucleotide sequence ID" value="NZ_MWQY01000032.1"/>
</dbReference>
<dbReference type="PANTHER" id="PTHR30146:SF150">
    <property type="entry name" value="ARABINOSE METABOLISM TRANSCRIPTIONAL REPRESSOR"/>
    <property type="match status" value="1"/>
</dbReference>